<keyword evidence="7" id="KW-1185">Reference proteome</keyword>
<evidence type="ECO:0000256" key="4">
    <source>
        <dbReference type="ARBA" id="ARBA00023125"/>
    </source>
</evidence>
<sequence length="150" mass="17535">MYLHYKSCYTGSVGLCFQNREERRRQWEVALRRDGFVSCDRTLLCSEYFRSEDFDRTGKTVRLKDGVVPTIFNFPAHLQRPEATRSTTTSRRAEDEPQPNVVSILNVAKTREMVIDFRRVRTSLLPLCILDVAVVEDYKYLGVHLDNRLN</sequence>
<dbReference type="RefSeq" id="XP_034055682.1">
    <property type="nucleotide sequence ID" value="XM_034199791.1"/>
</dbReference>
<reference evidence="8" key="1">
    <citation type="submission" date="2025-08" db="UniProtKB">
        <authorList>
            <consortium name="RefSeq"/>
        </authorList>
    </citation>
    <scope>IDENTIFICATION</scope>
</reference>
<evidence type="ECO:0000259" key="6">
    <source>
        <dbReference type="PROSITE" id="PS50950"/>
    </source>
</evidence>
<name>A0A6P8TAJ8_GYMAC</name>
<dbReference type="InParanoid" id="A0A6P8TAJ8"/>
<dbReference type="PANTHER" id="PTHR47696:SF1">
    <property type="entry name" value="THAP DOMAIN-CONTAINING PROTEIN 2"/>
    <property type="match status" value="1"/>
</dbReference>
<keyword evidence="2 5" id="KW-0863">Zinc-finger</keyword>
<dbReference type="GO" id="GO:0003677">
    <property type="term" value="F:DNA binding"/>
    <property type="evidence" value="ECO:0007669"/>
    <property type="project" value="UniProtKB-UniRule"/>
</dbReference>
<dbReference type="Pfam" id="PF05485">
    <property type="entry name" value="THAP"/>
    <property type="match status" value="1"/>
</dbReference>
<dbReference type="PANTHER" id="PTHR47696">
    <property type="entry name" value="THAP DOMAIN-CONTAINING PROTEIN 2"/>
    <property type="match status" value="1"/>
</dbReference>
<evidence type="ECO:0000256" key="2">
    <source>
        <dbReference type="ARBA" id="ARBA00022771"/>
    </source>
</evidence>
<accession>A0A6P8TAJ8</accession>
<dbReference type="InterPro" id="IPR006612">
    <property type="entry name" value="THAP_Znf"/>
</dbReference>
<evidence type="ECO:0000256" key="3">
    <source>
        <dbReference type="ARBA" id="ARBA00022833"/>
    </source>
</evidence>
<dbReference type="OrthoDB" id="7312725at2759"/>
<dbReference type="AlphaFoldDB" id="A0A6P8TAJ8"/>
<keyword evidence="1" id="KW-0479">Metal-binding</keyword>
<organism evidence="7 8">
    <name type="scientific">Gymnodraco acuticeps</name>
    <name type="common">Antarctic dragonfish</name>
    <dbReference type="NCBI Taxonomy" id="8218"/>
    <lineage>
        <taxon>Eukaryota</taxon>
        <taxon>Metazoa</taxon>
        <taxon>Chordata</taxon>
        <taxon>Craniata</taxon>
        <taxon>Vertebrata</taxon>
        <taxon>Euteleostomi</taxon>
        <taxon>Actinopterygii</taxon>
        <taxon>Neopterygii</taxon>
        <taxon>Teleostei</taxon>
        <taxon>Neoteleostei</taxon>
        <taxon>Acanthomorphata</taxon>
        <taxon>Eupercaria</taxon>
        <taxon>Perciformes</taxon>
        <taxon>Notothenioidei</taxon>
        <taxon>Bathydraconidae</taxon>
        <taxon>Gymnodraco</taxon>
    </lineage>
</organism>
<dbReference type="GeneID" id="117535342"/>
<gene>
    <name evidence="8" type="primary">LOC117535342</name>
</gene>
<evidence type="ECO:0000256" key="1">
    <source>
        <dbReference type="ARBA" id="ARBA00022723"/>
    </source>
</evidence>
<keyword evidence="4 5" id="KW-0238">DNA-binding</keyword>
<dbReference type="PROSITE" id="PS50950">
    <property type="entry name" value="ZF_THAP"/>
    <property type="match status" value="1"/>
</dbReference>
<feature type="domain" description="THAP-type" evidence="6">
    <location>
        <begin position="1"/>
        <end position="72"/>
    </location>
</feature>
<dbReference type="InterPro" id="IPR026521">
    <property type="entry name" value="THAP2"/>
</dbReference>
<evidence type="ECO:0000256" key="5">
    <source>
        <dbReference type="PROSITE-ProRule" id="PRU00309"/>
    </source>
</evidence>
<evidence type="ECO:0000313" key="8">
    <source>
        <dbReference type="RefSeq" id="XP_034055682.1"/>
    </source>
</evidence>
<dbReference type="GO" id="GO:0008270">
    <property type="term" value="F:zinc ion binding"/>
    <property type="evidence" value="ECO:0007669"/>
    <property type="project" value="UniProtKB-KW"/>
</dbReference>
<keyword evidence="3" id="KW-0862">Zinc</keyword>
<dbReference type="KEGG" id="gacu:117535342"/>
<protein>
    <submittedName>
        <fullName evidence="8">THAP domain-containing protein 1-like</fullName>
    </submittedName>
</protein>
<dbReference type="Proteomes" id="UP000515161">
    <property type="component" value="Unplaced"/>
</dbReference>
<dbReference type="SUPFAM" id="SSF57716">
    <property type="entry name" value="Glucocorticoid receptor-like (DNA-binding domain)"/>
    <property type="match status" value="1"/>
</dbReference>
<dbReference type="SMART" id="SM00980">
    <property type="entry name" value="THAP"/>
    <property type="match status" value="1"/>
</dbReference>
<proteinExistence type="predicted"/>
<evidence type="ECO:0000313" key="7">
    <source>
        <dbReference type="Proteomes" id="UP000515161"/>
    </source>
</evidence>